<gene>
    <name evidence="4" type="ORF">SBAD_LOCUS4075</name>
</gene>
<reference evidence="6" key="1">
    <citation type="submission" date="2016-06" db="UniProtKB">
        <authorList>
            <consortium name="WormBaseParasite"/>
        </authorList>
    </citation>
    <scope>IDENTIFICATION</scope>
</reference>
<dbReference type="EMBL" id="UZAM01008114">
    <property type="protein sequence ID" value="VDP03311.1"/>
    <property type="molecule type" value="Genomic_DNA"/>
</dbReference>
<sequence>MSCQRQSITPKKSVVNQIKVTELRSTNSISGEHVNYAHMDCLEEIFQRVRFDIIDFSKCSIDDDTLIALSDMIEFYDLAVCLNLSYNQNISLRGWQTLFRMLRKTPCVQTLNLNSTSLSDRAVPMLSKVLRADAYLQCLYLEHCSISGKSLLLLANGLKSNASIRELYLSDNNICSTDITYISQMLSSNSTLEVLDLKNNQIQDSGLPALCNTLTDTAVQGKTKLHTLILWNNRLTASGMVHISNLLFENKVLRTLNLGANEIRTEGAMILKDALIRNRTLLKIGLQNTKLNCQAAITIAECLAENPVLIRVDLRDNPGIKSAGLLALHVALKINTTVLSVNLDKTCCEMSSMSRGKQFADHLKKTYREFEAFVYRNNKLILDRMRSEKLAVVLSSPPLVEIPVTDEVHMRVCDNGVVASQPDTGEMPVVETTMPAASRKAEASFLQRSSSVSAGSSAVVSKPVDTSSRAFSTACRSSWVSAQHQQSRDGELEAAVKQVVKDLVNFCTYDVDGVAFLRSTSVDKLVPTAGRNSVDGEIRDLIEDLVRFCEFETRQLSHDEVINPQQKSKNFSSLVTPVVDDENVKGVHQVAQELINGILKRVAFRLDKVRNNSSVVYYL</sequence>
<dbReference type="InterPro" id="IPR051279">
    <property type="entry name" value="PP1-Reg/Actin-Interact_Protein"/>
</dbReference>
<evidence type="ECO:0000313" key="5">
    <source>
        <dbReference type="Proteomes" id="UP000270296"/>
    </source>
</evidence>
<protein>
    <submittedName>
        <fullName evidence="6">Protein phosphatase 1 regulatory subunit 37</fullName>
    </submittedName>
</protein>
<dbReference type="PANTHER" id="PTHR24112">
    <property type="entry name" value="LEUCINE-RICH REPEAT, ISOFORM F-RELATED"/>
    <property type="match status" value="1"/>
</dbReference>
<dbReference type="PANTHER" id="PTHR24112:SF9">
    <property type="entry name" value="PROTEIN PHOSPHATASE 1 REGULATORY SUBUNIT 37"/>
    <property type="match status" value="1"/>
</dbReference>
<comment type="similarity">
    <text evidence="3">Belongs to the PPP1R37 family.</text>
</comment>
<dbReference type="OrthoDB" id="10034042at2759"/>
<proteinExistence type="inferred from homology"/>
<dbReference type="SMART" id="SM00368">
    <property type="entry name" value="LRR_RI"/>
    <property type="match status" value="7"/>
</dbReference>
<evidence type="ECO:0000313" key="6">
    <source>
        <dbReference type="WBParaSite" id="SBAD_0000425601-mRNA-1"/>
    </source>
</evidence>
<accession>A0A183IKC9</accession>
<keyword evidence="2" id="KW-0677">Repeat</keyword>
<dbReference type="PROSITE" id="PS51450">
    <property type="entry name" value="LRR"/>
    <property type="match status" value="1"/>
</dbReference>
<evidence type="ECO:0000256" key="3">
    <source>
        <dbReference type="ARBA" id="ARBA00038315"/>
    </source>
</evidence>
<name>A0A183IKC9_9BILA</name>
<reference evidence="4 5" key="2">
    <citation type="submission" date="2018-11" db="EMBL/GenBank/DDBJ databases">
        <authorList>
            <consortium name="Pathogen Informatics"/>
        </authorList>
    </citation>
    <scope>NUCLEOTIDE SEQUENCE [LARGE SCALE GENOMIC DNA]</scope>
</reference>
<dbReference type="Proteomes" id="UP000270296">
    <property type="component" value="Unassembled WGS sequence"/>
</dbReference>
<dbReference type="WBParaSite" id="SBAD_0000425601-mRNA-1">
    <property type="protein sequence ID" value="SBAD_0000425601-mRNA-1"/>
    <property type="gene ID" value="SBAD_0000425601"/>
</dbReference>
<keyword evidence="1" id="KW-0433">Leucine-rich repeat</keyword>
<dbReference type="SUPFAM" id="SSF52047">
    <property type="entry name" value="RNI-like"/>
    <property type="match status" value="1"/>
</dbReference>
<evidence type="ECO:0000313" key="4">
    <source>
        <dbReference type="EMBL" id="VDP03311.1"/>
    </source>
</evidence>
<evidence type="ECO:0000256" key="2">
    <source>
        <dbReference type="ARBA" id="ARBA00022737"/>
    </source>
</evidence>
<dbReference type="AlphaFoldDB" id="A0A183IKC9"/>
<dbReference type="Gene3D" id="3.80.10.10">
    <property type="entry name" value="Ribonuclease Inhibitor"/>
    <property type="match status" value="1"/>
</dbReference>
<dbReference type="Pfam" id="PF13516">
    <property type="entry name" value="LRR_6"/>
    <property type="match status" value="2"/>
</dbReference>
<dbReference type="InterPro" id="IPR032675">
    <property type="entry name" value="LRR_dom_sf"/>
</dbReference>
<evidence type="ECO:0000256" key="1">
    <source>
        <dbReference type="ARBA" id="ARBA00022614"/>
    </source>
</evidence>
<dbReference type="InterPro" id="IPR001611">
    <property type="entry name" value="Leu-rich_rpt"/>
</dbReference>
<organism evidence="6">
    <name type="scientific">Soboliphyme baturini</name>
    <dbReference type="NCBI Taxonomy" id="241478"/>
    <lineage>
        <taxon>Eukaryota</taxon>
        <taxon>Metazoa</taxon>
        <taxon>Ecdysozoa</taxon>
        <taxon>Nematoda</taxon>
        <taxon>Enoplea</taxon>
        <taxon>Dorylaimia</taxon>
        <taxon>Dioctophymatida</taxon>
        <taxon>Dioctophymatoidea</taxon>
        <taxon>Soboliphymatidae</taxon>
        <taxon>Soboliphyme</taxon>
    </lineage>
</organism>
<keyword evidence="5" id="KW-1185">Reference proteome</keyword>